<organism evidence="2 3">
    <name type="scientific">Saccharopolyspora terrae</name>
    <dbReference type="NCBI Taxonomy" id="2530384"/>
    <lineage>
        <taxon>Bacteria</taxon>
        <taxon>Bacillati</taxon>
        <taxon>Actinomycetota</taxon>
        <taxon>Actinomycetes</taxon>
        <taxon>Pseudonocardiales</taxon>
        <taxon>Pseudonocardiaceae</taxon>
        <taxon>Saccharopolyspora</taxon>
    </lineage>
</organism>
<comment type="caution">
    <text evidence="2">The sequence shown here is derived from an EMBL/GenBank/DDBJ whole genome shotgun (WGS) entry which is preliminary data.</text>
</comment>
<evidence type="ECO:0000313" key="3">
    <source>
        <dbReference type="Proteomes" id="UP000295674"/>
    </source>
</evidence>
<dbReference type="OrthoDB" id="3661198at2"/>
<feature type="region of interest" description="Disordered" evidence="1">
    <location>
        <begin position="113"/>
        <end position="137"/>
    </location>
</feature>
<dbReference type="EMBL" id="SMKS01000044">
    <property type="protein sequence ID" value="TDD02885.1"/>
    <property type="molecule type" value="Genomic_DNA"/>
</dbReference>
<sequence length="374" mass="38889">MQTWAKRGVQTALVTGGMLAVGTGVASAGDACQQRPMPLGESVFPPALDDTAPLGRCLAGDLFAEGAQHNSPVVESRRGQLDESANELTREIPALRFQDSPLKLAGWAADPSEATPLDLRRSPQGSAPTTPAEGFHRSLSWSAPIGDVVRDRVPDSGPQTAELVIPHDDLVYFDGFAPANGIMELYEGALASREEAPVETGGLLATDSVDLTSADVGGLRSDLRTVPPLVLSAALAEPPAPPAAPVEFVPLHVPGERQAPATEVPPLSGLSLLELSKVPGTVERSGPGLSAPIPGFGELNALQNGQTSAPTPSRITAALEETVLPAHTMVASRSDLPLLSGMAGAPDVTLPMPAISPELMHRFDNAETVVMHRV</sequence>
<accession>A0A4R4VL27</accession>
<evidence type="ECO:0000256" key="1">
    <source>
        <dbReference type="SAM" id="MobiDB-lite"/>
    </source>
</evidence>
<evidence type="ECO:0000313" key="2">
    <source>
        <dbReference type="EMBL" id="TDD02885.1"/>
    </source>
</evidence>
<dbReference type="AlphaFoldDB" id="A0A4R4VL27"/>
<proteinExistence type="predicted"/>
<reference evidence="2 3" key="1">
    <citation type="submission" date="2019-03" db="EMBL/GenBank/DDBJ databases">
        <title>Draft genome sequences of novel Actinobacteria.</title>
        <authorList>
            <person name="Sahin N."/>
            <person name="Ay H."/>
            <person name="Saygin H."/>
        </authorList>
    </citation>
    <scope>NUCLEOTIDE SEQUENCE [LARGE SCALE GENOMIC DNA]</scope>
    <source>
        <strain evidence="2 3">16K309</strain>
    </source>
</reference>
<keyword evidence="3" id="KW-1185">Reference proteome</keyword>
<name>A0A4R4VL27_9PSEU</name>
<dbReference type="RefSeq" id="WP_132677480.1">
    <property type="nucleotide sequence ID" value="NZ_SMKS01000044.1"/>
</dbReference>
<dbReference type="Proteomes" id="UP000295674">
    <property type="component" value="Unassembled WGS sequence"/>
</dbReference>
<protein>
    <submittedName>
        <fullName evidence="2">Uncharacterized protein</fullName>
    </submittedName>
</protein>
<gene>
    <name evidence="2" type="ORF">E1181_21660</name>
</gene>